<dbReference type="AlphaFoldDB" id="A0A6C0J4Q0"/>
<sequence length="164" mass="19116">MQYNNLYNGRVNAINGNNKLKFTNQKINVSENPTNITSRNQSCTKLSDLYFSNDNINILQYGIRNRILNESNGEIFIGRQSDDELKIIMRSIYYQYGKNLDNDIMGQIRDLNEKVLDWSIPRIISNMKQYNRYIQDISTMPVPLERAQLTSEKGTKSMELTSFI</sequence>
<name>A0A6C0J4Q0_9ZZZZ</name>
<feature type="domain" description="Minor capsid protein P8 central region" evidence="1">
    <location>
        <begin position="40"/>
        <end position="160"/>
    </location>
</feature>
<dbReference type="EMBL" id="MN740298">
    <property type="protein sequence ID" value="QHT98927.1"/>
    <property type="molecule type" value="Genomic_DNA"/>
</dbReference>
<proteinExistence type="predicted"/>
<organism evidence="2">
    <name type="scientific">viral metagenome</name>
    <dbReference type="NCBI Taxonomy" id="1070528"/>
    <lineage>
        <taxon>unclassified sequences</taxon>
        <taxon>metagenomes</taxon>
        <taxon>organismal metagenomes</taxon>
    </lineage>
</organism>
<dbReference type="Pfam" id="PF19065">
    <property type="entry name" value="P8_CR"/>
    <property type="match status" value="1"/>
</dbReference>
<accession>A0A6C0J4Q0</accession>
<protein>
    <recommendedName>
        <fullName evidence="1">Minor capsid protein P8 central region domain-containing protein</fullName>
    </recommendedName>
</protein>
<dbReference type="InterPro" id="IPR043916">
    <property type="entry name" value="P8_CR"/>
</dbReference>
<evidence type="ECO:0000313" key="2">
    <source>
        <dbReference type="EMBL" id="QHT98927.1"/>
    </source>
</evidence>
<evidence type="ECO:0000259" key="1">
    <source>
        <dbReference type="Pfam" id="PF19065"/>
    </source>
</evidence>
<reference evidence="2" key="1">
    <citation type="journal article" date="2020" name="Nature">
        <title>Giant virus diversity and host interactions through global metagenomics.</title>
        <authorList>
            <person name="Schulz F."/>
            <person name="Roux S."/>
            <person name="Paez-Espino D."/>
            <person name="Jungbluth S."/>
            <person name="Walsh D.A."/>
            <person name="Denef V.J."/>
            <person name="McMahon K.D."/>
            <person name="Konstantinidis K.T."/>
            <person name="Eloe-Fadrosh E.A."/>
            <person name="Kyrpides N.C."/>
            <person name="Woyke T."/>
        </authorList>
    </citation>
    <scope>NUCLEOTIDE SEQUENCE</scope>
    <source>
        <strain evidence="2">GVMAG-M-3300025695-21</strain>
    </source>
</reference>